<feature type="domain" description="Carboxylesterase type B" evidence="4">
    <location>
        <begin position="32"/>
        <end position="573"/>
    </location>
</feature>
<keyword evidence="6" id="KW-1185">Reference proteome</keyword>
<dbReference type="Pfam" id="PF00135">
    <property type="entry name" value="COesterase"/>
    <property type="match status" value="1"/>
</dbReference>
<evidence type="ECO:0000256" key="2">
    <source>
        <dbReference type="ARBA" id="ARBA00022801"/>
    </source>
</evidence>
<dbReference type="OrthoDB" id="408631at2759"/>
<evidence type="ECO:0000259" key="4">
    <source>
        <dbReference type="Pfam" id="PF00135"/>
    </source>
</evidence>
<comment type="similarity">
    <text evidence="1 3">Belongs to the type-B carboxylesterase/lipase family.</text>
</comment>
<dbReference type="OMA" id="MREPSIM"/>
<dbReference type="EMBL" id="CDMC01000004">
    <property type="protein sequence ID" value="CEL04862.1"/>
    <property type="molecule type" value="Genomic_DNA"/>
</dbReference>
<proteinExistence type="inferred from homology"/>
<evidence type="ECO:0000313" key="6">
    <source>
        <dbReference type="Proteomes" id="UP000054771"/>
    </source>
</evidence>
<dbReference type="AlphaFoldDB" id="A0A0U5G2N2"/>
<dbReference type="Gene3D" id="3.40.50.1820">
    <property type="entry name" value="alpha/beta hydrolase"/>
    <property type="match status" value="1"/>
</dbReference>
<organism evidence="5 6">
    <name type="scientific">Aspergillus calidoustus</name>
    <dbReference type="NCBI Taxonomy" id="454130"/>
    <lineage>
        <taxon>Eukaryota</taxon>
        <taxon>Fungi</taxon>
        <taxon>Dikarya</taxon>
        <taxon>Ascomycota</taxon>
        <taxon>Pezizomycotina</taxon>
        <taxon>Eurotiomycetes</taxon>
        <taxon>Eurotiomycetidae</taxon>
        <taxon>Eurotiales</taxon>
        <taxon>Aspergillaceae</taxon>
        <taxon>Aspergillus</taxon>
        <taxon>Aspergillus subgen. Nidulantes</taxon>
    </lineage>
</organism>
<dbReference type="InterPro" id="IPR019826">
    <property type="entry name" value="Carboxylesterase_B_AS"/>
</dbReference>
<gene>
    <name evidence="5" type="ORF">ASPCAL05986</name>
</gene>
<dbReference type="InterPro" id="IPR029058">
    <property type="entry name" value="AB_hydrolase_fold"/>
</dbReference>
<accession>A0A0U5G2N2</accession>
<dbReference type="Proteomes" id="UP000054771">
    <property type="component" value="Unassembled WGS sequence"/>
</dbReference>
<sequence length="582" mass="63117">MLLAIVPFLLTTLPAILALPPPQPCKPPYYPPPHVRVANGTLQGVRLPSLNQDLFLGVPFAQPPIHDLRLRRPVSLNETWTGVKKVVERSVSCPGYGGFSEGLRMGEDCLTLDIVRPSGVREGDKLPVFVWIYGGGFTAGGSADGRYNTSYLVATSTYVGKAIIAVSLNYRVAGWGFLASREVVEAGETNIGLFDQRLALRWVQENIAAFGGDPEKVTIAGESAGAYSVGYHMVGFGGDHGGLFRGAVMQSGGALGPVLEDTTTLETSYQPMYDNITATVACDKAPDTLSCLRHVPYSTLSAAFSPFVMTPILDGDFLRQLPSTSFAQGNVANVALLAGSNTDEGTATFFGPRGTLFTDADVHSFLSDPPGRKHLDNETVSRLMDLYPDDPVQGCPFNTGAQRFAEDGNGAQYKRGAAIVGDLAIHAGRRATTEYFASLPERRRKPVYSYRFDQGPWNGVLELIATTAPVYATHYAEVAFVFDIDPAVSVNATNWIGPDPRYHALARAMARAWVAFVHNLDPNVDFASGYDGLGKLQLPHWPDYASGGENMVFRVDGSYIETDTWREEQLAYWTGLWGPLKT</sequence>
<dbReference type="STRING" id="454130.A0A0U5G2N2"/>
<feature type="signal peptide" evidence="3">
    <location>
        <begin position="1"/>
        <end position="18"/>
    </location>
</feature>
<feature type="chain" id="PRO_5006773393" description="Carboxylic ester hydrolase" evidence="3">
    <location>
        <begin position="19"/>
        <end position="582"/>
    </location>
</feature>
<name>A0A0U5G2N2_ASPCI</name>
<protein>
    <recommendedName>
        <fullName evidence="3">Carboxylic ester hydrolase</fullName>
        <ecNumber evidence="3">3.1.1.-</ecNumber>
    </recommendedName>
</protein>
<dbReference type="PROSITE" id="PS00941">
    <property type="entry name" value="CARBOXYLESTERASE_B_2"/>
    <property type="match status" value="1"/>
</dbReference>
<evidence type="ECO:0000256" key="1">
    <source>
        <dbReference type="ARBA" id="ARBA00005964"/>
    </source>
</evidence>
<dbReference type="InterPro" id="IPR050654">
    <property type="entry name" value="AChE-related_enzymes"/>
</dbReference>
<dbReference type="GO" id="GO:0052689">
    <property type="term" value="F:carboxylic ester hydrolase activity"/>
    <property type="evidence" value="ECO:0007669"/>
    <property type="project" value="TreeGrafter"/>
</dbReference>
<dbReference type="ESTHER" id="9euro-a0a0u5g2n2">
    <property type="family name" value="Fungal_carboxylesterase_lipase"/>
</dbReference>
<keyword evidence="2 3" id="KW-0378">Hydrolase</keyword>
<dbReference type="PANTHER" id="PTHR43918">
    <property type="entry name" value="ACETYLCHOLINESTERASE"/>
    <property type="match status" value="1"/>
</dbReference>
<reference evidence="6" key="1">
    <citation type="journal article" date="2016" name="Genome Announc.">
        <title>Draft genome sequences of fungus Aspergillus calidoustus.</title>
        <authorList>
            <person name="Horn F."/>
            <person name="Linde J."/>
            <person name="Mattern D.J."/>
            <person name="Walther G."/>
            <person name="Guthke R."/>
            <person name="Scherlach K."/>
            <person name="Martin K."/>
            <person name="Brakhage A.A."/>
            <person name="Petzke L."/>
            <person name="Valiante V."/>
        </authorList>
    </citation>
    <scope>NUCLEOTIDE SEQUENCE [LARGE SCALE GENOMIC DNA]</scope>
    <source>
        <strain evidence="6">SF006504</strain>
    </source>
</reference>
<evidence type="ECO:0000313" key="5">
    <source>
        <dbReference type="EMBL" id="CEL04862.1"/>
    </source>
</evidence>
<dbReference type="EC" id="3.1.1.-" evidence="3"/>
<dbReference type="InterPro" id="IPR002018">
    <property type="entry name" value="CarbesteraseB"/>
</dbReference>
<evidence type="ECO:0000256" key="3">
    <source>
        <dbReference type="RuleBase" id="RU361235"/>
    </source>
</evidence>
<dbReference type="PROSITE" id="PS00122">
    <property type="entry name" value="CARBOXYLESTERASE_B_1"/>
    <property type="match status" value="1"/>
</dbReference>
<dbReference type="PANTHER" id="PTHR43918:SF4">
    <property type="entry name" value="CARBOXYLIC ESTER HYDROLASE"/>
    <property type="match status" value="1"/>
</dbReference>
<keyword evidence="3" id="KW-0732">Signal</keyword>
<dbReference type="InterPro" id="IPR019819">
    <property type="entry name" value="Carboxylesterase_B_CS"/>
</dbReference>
<dbReference type="SUPFAM" id="SSF53474">
    <property type="entry name" value="alpha/beta-Hydrolases"/>
    <property type="match status" value="1"/>
</dbReference>